<protein>
    <recommendedName>
        <fullName evidence="12 13">Protein translocase subunit SecA</fullName>
        <ecNumber evidence="12">7.4.2.8</ecNumber>
    </recommendedName>
</protein>
<evidence type="ECO:0000256" key="1">
    <source>
        <dbReference type="ARBA" id="ARBA00007650"/>
    </source>
</evidence>
<dbReference type="PANTHER" id="PTHR30612">
    <property type="entry name" value="SECA INNER MEMBRANE COMPONENT OF SEC PROTEIN SECRETION SYSTEM"/>
    <property type="match status" value="1"/>
</dbReference>
<evidence type="ECO:0000313" key="18">
    <source>
        <dbReference type="EMBL" id="HIW99715.1"/>
    </source>
</evidence>
<keyword evidence="6 12" id="KW-0067">ATP-binding</keyword>
<evidence type="ECO:0000256" key="9">
    <source>
        <dbReference type="ARBA" id="ARBA00023010"/>
    </source>
</evidence>
<dbReference type="Proteomes" id="UP000824151">
    <property type="component" value="Unassembled WGS sequence"/>
</dbReference>
<dbReference type="SMART" id="SM00957">
    <property type="entry name" value="SecA_DEAD"/>
    <property type="match status" value="1"/>
</dbReference>
<dbReference type="Pfam" id="PF07517">
    <property type="entry name" value="SecA_DEAD"/>
    <property type="match status" value="1"/>
</dbReference>
<dbReference type="GO" id="GO:0065002">
    <property type="term" value="P:intracellular protein transmembrane transport"/>
    <property type="evidence" value="ECO:0007669"/>
    <property type="project" value="UniProtKB-UniRule"/>
</dbReference>
<dbReference type="GO" id="GO:0006605">
    <property type="term" value="P:protein targeting"/>
    <property type="evidence" value="ECO:0007669"/>
    <property type="project" value="UniProtKB-UniRule"/>
</dbReference>
<dbReference type="InterPro" id="IPR011130">
    <property type="entry name" value="SecA_preprotein_X-link_dom"/>
</dbReference>
<keyword evidence="3 12" id="KW-1003">Cell membrane</keyword>
<dbReference type="PROSITE" id="PS01312">
    <property type="entry name" value="SECA"/>
    <property type="match status" value="1"/>
</dbReference>
<dbReference type="NCBIfam" id="NF009538">
    <property type="entry name" value="PRK12904.1"/>
    <property type="match status" value="1"/>
</dbReference>
<dbReference type="CDD" id="cd17928">
    <property type="entry name" value="DEXDc_SecA"/>
    <property type="match status" value="1"/>
</dbReference>
<dbReference type="Gene3D" id="1.10.3060.10">
    <property type="entry name" value="Helical scaffold and wing domains of SecA"/>
    <property type="match status" value="1"/>
</dbReference>
<dbReference type="SUPFAM" id="SSF81886">
    <property type="entry name" value="Helical scaffold and wing domains of SecA"/>
    <property type="match status" value="1"/>
</dbReference>
<dbReference type="InterPro" id="IPR000185">
    <property type="entry name" value="SecA"/>
</dbReference>
<dbReference type="GO" id="GO:0005886">
    <property type="term" value="C:plasma membrane"/>
    <property type="evidence" value="ECO:0007669"/>
    <property type="project" value="UniProtKB-SubCell"/>
</dbReference>
<dbReference type="SUPFAM" id="SSF81767">
    <property type="entry name" value="Pre-protein crosslinking domain of SecA"/>
    <property type="match status" value="1"/>
</dbReference>
<evidence type="ECO:0000256" key="8">
    <source>
        <dbReference type="ARBA" id="ARBA00022967"/>
    </source>
</evidence>
<evidence type="ECO:0000256" key="12">
    <source>
        <dbReference type="HAMAP-Rule" id="MF_01382"/>
    </source>
</evidence>
<comment type="subunit">
    <text evidence="12">Monomer and homodimer. Part of the essential Sec protein translocation apparatus which comprises SecA, SecYEG and auxiliary proteins SecDF. Other proteins may also be involved.</text>
</comment>
<dbReference type="InterPro" id="IPR014018">
    <property type="entry name" value="SecA_motor_DEAD"/>
</dbReference>
<feature type="domain" description="SecA family profile" evidence="17">
    <location>
        <begin position="2"/>
        <end position="616"/>
    </location>
</feature>
<evidence type="ECO:0000256" key="6">
    <source>
        <dbReference type="ARBA" id="ARBA00022840"/>
    </source>
</evidence>
<feature type="binding site" evidence="12">
    <location>
        <begin position="104"/>
        <end position="108"/>
    </location>
    <ligand>
        <name>ATP</name>
        <dbReference type="ChEBI" id="CHEBI:30616"/>
    </ligand>
</feature>
<keyword evidence="5 12" id="KW-0547">Nucleotide-binding</keyword>
<dbReference type="InterPro" id="IPR011115">
    <property type="entry name" value="SecA_DEAD"/>
</dbReference>
<dbReference type="GO" id="GO:0005524">
    <property type="term" value="F:ATP binding"/>
    <property type="evidence" value="ECO:0007669"/>
    <property type="project" value="UniProtKB-UniRule"/>
</dbReference>
<evidence type="ECO:0000313" key="19">
    <source>
        <dbReference type="Proteomes" id="UP000824151"/>
    </source>
</evidence>
<dbReference type="InterPro" id="IPR044722">
    <property type="entry name" value="SecA_SF2_C"/>
</dbReference>
<evidence type="ECO:0000259" key="16">
    <source>
        <dbReference type="PROSITE" id="PS51194"/>
    </source>
</evidence>
<evidence type="ECO:0000256" key="3">
    <source>
        <dbReference type="ARBA" id="ARBA00022475"/>
    </source>
</evidence>
<dbReference type="FunFam" id="3.40.50.300:FF:000113">
    <property type="entry name" value="Preprotein translocase subunit SecA"/>
    <property type="match status" value="1"/>
</dbReference>
<keyword evidence="10 12" id="KW-0472">Membrane</keyword>
<keyword evidence="7 12" id="KW-0653">Protein transport</keyword>
<accession>A0A9D1USR9</accession>
<dbReference type="CDD" id="cd18803">
    <property type="entry name" value="SF2_C_secA"/>
    <property type="match status" value="1"/>
</dbReference>
<evidence type="ECO:0000259" key="17">
    <source>
        <dbReference type="PROSITE" id="PS51196"/>
    </source>
</evidence>
<dbReference type="FunFam" id="3.90.1440.10:FF:000002">
    <property type="entry name" value="Protein translocase subunit SecA"/>
    <property type="match status" value="1"/>
</dbReference>
<dbReference type="GO" id="GO:0031522">
    <property type="term" value="C:cell envelope Sec protein transport complex"/>
    <property type="evidence" value="ECO:0007669"/>
    <property type="project" value="TreeGrafter"/>
</dbReference>
<dbReference type="GO" id="GO:0017038">
    <property type="term" value="P:protein import"/>
    <property type="evidence" value="ECO:0007669"/>
    <property type="project" value="InterPro"/>
</dbReference>
<evidence type="ECO:0000256" key="14">
    <source>
        <dbReference type="SAM" id="MobiDB-lite"/>
    </source>
</evidence>
<keyword evidence="4 12" id="KW-0963">Cytoplasm</keyword>
<evidence type="ECO:0000259" key="15">
    <source>
        <dbReference type="PROSITE" id="PS51192"/>
    </source>
</evidence>
<comment type="caution">
    <text evidence="18">The sequence shown here is derived from an EMBL/GenBank/DDBJ whole genome shotgun (WGS) entry which is preliminary data.</text>
</comment>
<dbReference type="InterPro" id="IPR011116">
    <property type="entry name" value="SecA_Wing/Scaffold"/>
</dbReference>
<gene>
    <name evidence="12 18" type="primary">secA</name>
    <name evidence="18" type="ORF">H9871_06190</name>
</gene>
<organism evidence="18 19">
    <name type="scientific">Candidatus Nesterenkonia stercoripullorum</name>
    <dbReference type="NCBI Taxonomy" id="2838701"/>
    <lineage>
        <taxon>Bacteria</taxon>
        <taxon>Bacillati</taxon>
        <taxon>Actinomycetota</taxon>
        <taxon>Actinomycetes</taxon>
        <taxon>Micrococcales</taxon>
        <taxon>Micrococcaceae</taxon>
        <taxon>Nesterenkonia</taxon>
    </lineage>
</organism>
<evidence type="ECO:0000256" key="11">
    <source>
        <dbReference type="ARBA" id="ARBA00034006"/>
    </source>
</evidence>
<name>A0A9D1USR9_9MICC</name>
<evidence type="ECO:0000256" key="4">
    <source>
        <dbReference type="ARBA" id="ARBA00022490"/>
    </source>
</evidence>
<dbReference type="EC" id="7.4.2.8" evidence="12"/>
<sequence length="862" mass="97044">MPKLLERVLKTGDNKILKTLQSYVNAVNLLEEEFRGLTDDELRAETERFKERLRDGETLNSLLPEAFAAVREAADRTLGQRHYDVQIMGGVALHLGNIAEMGTGEGKTLVATAPAYLNALTGKGVHVVTVNDYLAKYQAELMGRVYRFLGMTVGTITNDLRPGQRRQAYAADITYGTNNEFGFDFLRDNMAQSLDDLVQREHHYAIIDEIDSILIDEARTPLIISGAASGDISRWYSDFATLVKKLDKDDDYEVDEKKRTVGVLEDGIEKVEDYLGIENLYETQNTTLIQYLNNAIRAKELYKRDTDYVVVKGEVHIVDEHTGRILKGRRYNEGLHQAIEAKEQVRIKAENQTRATVTLQNYFRSYEKICGMTGTAETEAGEFMSTYKLGVVPIPPNRPRQRTDQQDLVYKNEVVKFDAIVEDIVETHETGQPILVGTESVEKSEYLSKMLAKRGVRHEVLNAKNHEREAAIVAQAGRKKAVTVATNMAGRGTDIMLGGNAEFKAVHEMEKLGLDPERDSEQYEATWPEVFSAAKAEAAAEGDEVREVGGLYVLGTERHQARRIDNQLRGRSGRQGDPGESRFYISFTDDLMRLFNQAAAQRVMNSRALDGEGPLAHKWVSGAIANAQQQRESQNTEVRKNVLKYDDVMNRQREAIYSDRRRILEGDDVHEKVQHFIEDAVSLLVDEKTQASSAEDWDLEGLLSELESLYPITLSVEDLVEEAGGVEKLTGRLLKREIISDAKIAYEKKEEELGESTIRQLERRVLLSVIDEKWQEHLYEMDYLKSGIGLRSMAQRDPLVEYQREGYLLFQAMADSIREDSVRTLFNAEIQTKPAEGTPTSLPGVQDGRDAASGRQVSVTGA</sequence>
<proteinExistence type="inferred from homology"/>
<dbReference type="SUPFAM" id="SSF52540">
    <property type="entry name" value="P-loop containing nucleoside triphosphate hydrolases"/>
    <property type="match status" value="2"/>
</dbReference>
<dbReference type="Pfam" id="PF07516">
    <property type="entry name" value="SecA_SW"/>
    <property type="match status" value="1"/>
</dbReference>
<dbReference type="PROSITE" id="PS51194">
    <property type="entry name" value="HELICASE_CTER"/>
    <property type="match status" value="1"/>
</dbReference>
<dbReference type="SMART" id="SM00958">
    <property type="entry name" value="SecA_PP_bind"/>
    <property type="match status" value="1"/>
</dbReference>
<dbReference type="NCBIfam" id="TIGR00963">
    <property type="entry name" value="secA"/>
    <property type="match status" value="1"/>
</dbReference>
<dbReference type="Gene3D" id="3.40.50.300">
    <property type="entry name" value="P-loop containing nucleotide triphosphate hydrolases"/>
    <property type="match status" value="2"/>
</dbReference>
<comment type="function">
    <text evidence="12">Part of the Sec protein translocase complex. Interacts with the SecYEG preprotein conducting channel. Has a central role in coupling the hydrolysis of ATP to the transfer of proteins into and across the cell membrane, serving as an ATP-driven molecular motor driving the stepwise translocation of polypeptide chains across the membrane.</text>
</comment>
<comment type="catalytic activity">
    <reaction evidence="11 12">
        <text>ATP + H2O + cellular proteinSide 1 = ADP + phosphate + cellular proteinSide 2.</text>
        <dbReference type="EC" id="7.4.2.8"/>
    </reaction>
</comment>
<dbReference type="PROSITE" id="PS51196">
    <property type="entry name" value="SECA_MOTOR_DEAD"/>
    <property type="match status" value="1"/>
</dbReference>
<dbReference type="PROSITE" id="PS51192">
    <property type="entry name" value="HELICASE_ATP_BIND_1"/>
    <property type="match status" value="1"/>
</dbReference>
<dbReference type="InterPro" id="IPR001650">
    <property type="entry name" value="Helicase_C-like"/>
</dbReference>
<dbReference type="Pfam" id="PF01043">
    <property type="entry name" value="SecA_PP_bind"/>
    <property type="match status" value="1"/>
</dbReference>
<feature type="binding site" evidence="12">
    <location>
        <position position="494"/>
    </location>
    <ligand>
        <name>ATP</name>
        <dbReference type="ChEBI" id="CHEBI:30616"/>
    </ligand>
</feature>
<feature type="binding site" evidence="12">
    <location>
        <position position="86"/>
    </location>
    <ligand>
        <name>ATP</name>
        <dbReference type="ChEBI" id="CHEBI:30616"/>
    </ligand>
</feature>
<dbReference type="InterPro" id="IPR027417">
    <property type="entry name" value="P-loop_NTPase"/>
</dbReference>
<keyword evidence="8 12" id="KW-1278">Translocase</keyword>
<dbReference type="EMBL" id="DXGD01000227">
    <property type="protein sequence ID" value="HIW99715.1"/>
    <property type="molecule type" value="Genomic_DNA"/>
</dbReference>
<evidence type="ECO:0000256" key="13">
    <source>
        <dbReference type="RuleBase" id="RU003874"/>
    </source>
</evidence>
<evidence type="ECO:0000256" key="5">
    <source>
        <dbReference type="ARBA" id="ARBA00022741"/>
    </source>
</evidence>
<reference evidence="18" key="1">
    <citation type="journal article" date="2021" name="PeerJ">
        <title>Extensive microbial diversity within the chicken gut microbiome revealed by metagenomics and culture.</title>
        <authorList>
            <person name="Gilroy R."/>
            <person name="Ravi A."/>
            <person name="Getino M."/>
            <person name="Pursley I."/>
            <person name="Horton D.L."/>
            <person name="Alikhan N.F."/>
            <person name="Baker D."/>
            <person name="Gharbi K."/>
            <person name="Hall N."/>
            <person name="Watson M."/>
            <person name="Adriaenssens E.M."/>
            <person name="Foster-Nyarko E."/>
            <person name="Jarju S."/>
            <person name="Secka A."/>
            <person name="Antonio M."/>
            <person name="Oren A."/>
            <person name="Chaudhuri R.R."/>
            <person name="La Ragione R."/>
            <person name="Hildebrand F."/>
            <person name="Pallen M.J."/>
        </authorList>
    </citation>
    <scope>NUCLEOTIDE SEQUENCE</scope>
    <source>
        <strain evidence="18">ChiHejej3B27-3195</strain>
    </source>
</reference>
<reference evidence="18" key="2">
    <citation type="submission" date="2021-04" db="EMBL/GenBank/DDBJ databases">
        <authorList>
            <person name="Gilroy R."/>
        </authorList>
    </citation>
    <scope>NUCLEOTIDE SEQUENCE</scope>
    <source>
        <strain evidence="18">ChiHejej3B27-3195</strain>
    </source>
</reference>
<dbReference type="Pfam" id="PF21090">
    <property type="entry name" value="P-loop_SecA"/>
    <property type="match status" value="1"/>
</dbReference>
<dbReference type="FunFam" id="1.10.3060.10:FF:000002">
    <property type="entry name" value="Preprotein translocase subunit SecA"/>
    <property type="match status" value="1"/>
</dbReference>
<dbReference type="PANTHER" id="PTHR30612:SF0">
    <property type="entry name" value="CHLOROPLAST PROTEIN-TRANSPORTING ATPASE"/>
    <property type="match status" value="1"/>
</dbReference>
<feature type="region of interest" description="Disordered" evidence="14">
    <location>
        <begin position="832"/>
        <end position="862"/>
    </location>
</feature>
<dbReference type="InterPro" id="IPR036670">
    <property type="entry name" value="SecA_X-link_sf"/>
</dbReference>
<dbReference type="InterPro" id="IPR020937">
    <property type="entry name" value="SecA_CS"/>
</dbReference>
<comment type="similarity">
    <text evidence="1 12 13">Belongs to the SecA family.</text>
</comment>
<keyword evidence="9 12" id="KW-0811">Translocation</keyword>
<dbReference type="InterPro" id="IPR014001">
    <property type="entry name" value="Helicase_ATP-bd"/>
</dbReference>
<keyword evidence="2 12" id="KW-0813">Transport</keyword>
<dbReference type="GO" id="GO:0008564">
    <property type="term" value="F:protein-exporting ATPase activity"/>
    <property type="evidence" value="ECO:0007669"/>
    <property type="project" value="UniProtKB-EC"/>
</dbReference>
<feature type="domain" description="Helicase ATP-binding" evidence="15">
    <location>
        <begin position="88"/>
        <end position="246"/>
    </location>
</feature>
<evidence type="ECO:0000256" key="7">
    <source>
        <dbReference type="ARBA" id="ARBA00022927"/>
    </source>
</evidence>
<comment type="subcellular location">
    <subcellularLocation>
        <location evidence="12">Cell membrane</location>
        <topology evidence="12">Peripheral membrane protein</topology>
        <orientation evidence="12">Cytoplasmic side</orientation>
    </subcellularLocation>
    <subcellularLocation>
        <location evidence="12">Cytoplasm</location>
    </subcellularLocation>
    <text evidence="12">Distribution is 50-50.</text>
</comment>
<dbReference type="HAMAP" id="MF_01382">
    <property type="entry name" value="SecA"/>
    <property type="match status" value="1"/>
</dbReference>
<dbReference type="GO" id="GO:0005829">
    <property type="term" value="C:cytosol"/>
    <property type="evidence" value="ECO:0007669"/>
    <property type="project" value="TreeGrafter"/>
</dbReference>
<dbReference type="Gene3D" id="3.90.1440.10">
    <property type="entry name" value="SecA, preprotein cross-linking domain"/>
    <property type="match status" value="1"/>
</dbReference>
<dbReference type="FunFam" id="3.40.50.300:FF:000334">
    <property type="entry name" value="Protein translocase subunit SecA"/>
    <property type="match status" value="1"/>
</dbReference>
<dbReference type="AlphaFoldDB" id="A0A9D1USR9"/>
<evidence type="ECO:0000256" key="2">
    <source>
        <dbReference type="ARBA" id="ARBA00022448"/>
    </source>
</evidence>
<feature type="domain" description="Helicase C-terminal" evidence="16">
    <location>
        <begin position="416"/>
        <end position="621"/>
    </location>
</feature>
<evidence type="ECO:0000256" key="10">
    <source>
        <dbReference type="ARBA" id="ARBA00023136"/>
    </source>
</evidence>
<dbReference type="PRINTS" id="PR00906">
    <property type="entry name" value="SECA"/>
</dbReference>
<dbReference type="InterPro" id="IPR036266">
    <property type="entry name" value="SecA_Wing/Scaffold_sf"/>
</dbReference>
<dbReference type="GO" id="GO:0043952">
    <property type="term" value="P:protein transport by the Sec complex"/>
    <property type="evidence" value="ECO:0007669"/>
    <property type="project" value="UniProtKB-ARBA"/>
</dbReference>